<dbReference type="InParanoid" id="K1QC57"/>
<name>K1QC57_MAGGI</name>
<dbReference type="GO" id="GO:0005634">
    <property type="term" value="C:nucleus"/>
    <property type="evidence" value="ECO:0007669"/>
    <property type="project" value="UniProtKB-SubCell"/>
</dbReference>
<gene>
    <name evidence="4" type="ORF">CGI_10012732</name>
</gene>
<dbReference type="EMBL" id="JH818311">
    <property type="protein sequence ID" value="EKC34452.1"/>
    <property type="molecule type" value="Genomic_DNA"/>
</dbReference>
<feature type="compositionally biased region" description="Basic and acidic residues" evidence="3">
    <location>
        <begin position="367"/>
        <end position="377"/>
    </location>
</feature>
<feature type="compositionally biased region" description="Basic and acidic residues" evidence="3">
    <location>
        <begin position="498"/>
        <end position="520"/>
    </location>
</feature>
<dbReference type="GO" id="GO:0006325">
    <property type="term" value="P:chromatin organization"/>
    <property type="evidence" value="ECO:0007669"/>
    <property type="project" value="InterPro"/>
</dbReference>
<keyword evidence="2" id="KW-0539">Nucleus</keyword>
<dbReference type="HOGENOM" id="CLU_488577_0_0_1"/>
<dbReference type="InterPro" id="IPR033053">
    <property type="entry name" value="Hir3/CABIN1"/>
</dbReference>
<feature type="region of interest" description="Disordered" evidence="3">
    <location>
        <begin position="297"/>
        <end position="521"/>
    </location>
</feature>
<organism evidence="4">
    <name type="scientific">Magallana gigas</name>
    <name type="common">Pacific oyster</name>
    <name type="synonym">Crassostrea gigas</name>
    <dbReference type="NCBI Taxonomy" id="29159"/>
    <lineage>
        <taxon>Eukaryota</taxon>
        <taxon>Metazoa</taxon>
        <taxon>Spiralia</taxon>
        <taxon>Lophotrochozoa</taxon>
        <taxon>Mollusca</taxon>
        <taxon>Bivalvia</taxon>
        <taxon>Autobranchia</taxon>
        <taxon>Pteriomorphia</taxon>
        <taxon>Ostreida</taxon>
        <taxon>Ostreoidea</taxon>
        <taxon>Ostreidae</taxon>
        <taxon>Magallana</taxon>
    </lineage>
</organism>
<feature type="compositionally biased region" description="Basic and acidic residues" evidence="3">
    <location>
        <begin position="204"/>
        <end position="217"/>
    </location>
</feature>
<feature type="compositionally biased region" description="Polar residues" evidence="3">
    <location>
        <begin position="297"/>
        <end position="307"/>
    </location>
</feature>
<evidence type="ECO:0000256" key="2">
    <source>
        <dbReference type="ARBA" id="ARBA00023242"/>
    </source>
</evidence>
<comment type="subcellular location">
    <subcellularLocation>
        <location evidence="1">Nucleus</location>
    </subcellularLocation>
</comment>
<dbReference type="AlphaFoldDB" id="K1QC57"/>
<feature type="compositionally biased region" description="Polar residues" evidence="3">
    <location>
        <begin position="469"/>
        <end position="497"/>
    </location>
</feature>
<evidence type="ECO:0000256" key="1">
    <source>
        <dbReference type="ARBA" id="ARBA00004123"/>
    </source>
</evidence>
<feature type="compositionally biased region" description="Acidic residues" evidence="3">
    <location>
        <begin position="422"/>
        <end position="435"/>
    </location>
</feature>
<protein>
    <submittedName>
        <fullName evidence="4">Calcineurin-binding protein cabin-1</fullName>
    </submittedName>
</protein>
<evidence type="ECO:0000313" key="4">
    <source>
        <dbReference type="EMBL" id="EKC34452.1"/>
    </source>
</evidence>
<dbReference type="PANTHER" id="PTHR15502">
    <property type="entry name" value="CALCINEURIN-BINDING PROTEIN CABIN 1-RELATED"/>
    <property type="match status" value="1"/>
</dbReference>
<feature type="compositionally biased region" description="Polar residues" evidence="3">
    <location>
        <begin position="330"/>
        <end position="345"/>
    </location>
</feature>
<proteinExistence type="predicted"/>
<reference evidence="4" key="1">
    <citation type="journal article" date="2012" name="Nature">
        <title>The oyster genome reveals stress adaptation and complexity of shell formation.</title>
        <authorList>
            <person name="Zhang G."/>
            <person name="Fang X."/>
            <person name="Guo X."/>
            <person name="Li L."/>
            <person name="Luo R."/>
            <person name="Xu F."/>
            <person name="Yang P."/>
            <person name="Zhang L."/>
            <person name="Wang X."/>
            <person name="Qi H."/>
            <person name="Xiong Z."/>
            <person name="Que H."/>
            <person name="Xie Y."/>
            <person name="Holland P.W."/>
            <person name="Paps J."/>
            <person name="Zhu Y."/>
            <person name="Wu F."/>
            <person name="Chen Y."/>
            <person name="Wang J."/>
            <person name="Peng C."/>
            <person name="Meng J."/>
            <person name="Yang L."/>
            <person name="Liu J."/>
            <person name="Wen B."/>
            <person name="Zhang N."/>
            <person name="Huang Z."/>
            <person name="Zhu Q."/>
            <person name="Feng Y."/>
            <person name="Mount A."/>
            <person name="Hedgecock D."/>
            <person name="Xu Z."/>
            <person name="Liu Y."/>
            <person name="Domazet-Loso T."/>
            <person name="Du Y."/>
            <person name="Sun X."/>
            <person name="Zhang S."/>
            <person name="Liu B."/>
            <person name="Cheng P."/>
            <person name="Jiang X."/>
            <person name="Li J."/>
            <person name="Fan D."/>
            <person name="Wang W."/>
            <person name="Fu W."/>
            <person name="Wang T."/>
            <person name="Wang B."/>
            <person name="Zhang J."/>
            <person name="Peng Z."/>
            <person name="Li Y."/>
            <person name="Li N."/>
            <person name="Wang J."/>
            <person name="Chen M."/>
            <person name="He Y."/>
            <person name="Tan F."/>
            <person name="Song X."/>
            <person name="Zheng Q."/>
            <person name="Huang R."/>
            <person name="Yang H."/>
            <person name="Du X."/>
            <person name="Chen L."/>
            <person name="Yang M."/>
            <person name="Gaffney P.M."/>
            <person name="Wang S."/>
            <person name="Luo L."/>
            <person name="She Z."/>
            <person name="Ming Y."/>
            <person name="Huang W."/>
            <person name="Zhang S."/>
            <person name="Huang B."/>
            <person name="Zhang Y."/>
            <person name="Qu T."/>
            <person name="Ni P."/>
            <person name="Miao G."/>
            <person name="Wang J."/>
            <person name="Wang Q."/>
            <person name="Steinberg C.E."/>
            <person name="Wang H."/>
            <person name="Li N."/>
            <person name="Qian L."/>
            <person name="Zhang G."/>
            <person name="Li Y."/>
            <person name="Yang H."/>
            <person name="Liu X."/>
            <person name="Wang J."/>
            <person name="Yin Y."/>
            <person name="Wang J."/>
        </authorList>
    </citation>
    <scope>NUCLEOTIDE SEQUENCE [LARGE SCALE GENOMIC DNA]</scope>
    <source>
        <strain evidence="4">05x7-T-G4-1.051#20</strain>
    </source>
</reference>
<accession>K1QC57</accession>
<feature type="compositionally biased region" description="Polar residues" evidence="3">
    <location>
        <begin position="445"/>
        <end position="458"/>
    </location>
</feature>
<dbReference type="GO" id="GO:0031491">
    <property type="term" value="F:nucleosome binding"/>
    <property type="evidence" value="ECO:0007669"/>
    <property type="project" value="TreeGrafter"/>
</dbReference>
<evidence type="ECO:0000256" key="3">
    <source>
        <dbReference type="SAM" id="MobiDB-lite"/>
    </source>
</evidence>
<dbReference type="PANTHER" id="PTHR15502:SF7">
    <property type="entry name" value="CALCINEURIN-BINDING PROTEIN CABIN-1"/>
    <property type="match status" value="1"/>
</dbReference>
<feature type="region of interest" description="Disordered" evidence="3">
    <location>
        <begin position="204"/>
        <end position="235"/>
    </location>
</feature>
<feature type="compositionally biased region" description="Polar residues" evidence="3">
    <location>
        <begin position="218"/>
        <end position="235"/>
    </location>
</feature>
<sequence>MIFQQGTWRLPISEVERAGSFATHLNRAVLLLLKILSEQKDVPMLHHLHLQLNKTPDAEKKYLRDAERLHYSRLALDYCLSAIKNRLPDIREMQDREKAIKLLMETYKSYNYCISKMKSTVGPRVSNLLAATFKAVMKEEVLSDKPLLDQALKFCQLYHQQNAPQRQLPQSPVKLPQVASTLVPKLQKPVVQLTKLSMVHRNIPELSEKPAQKEDSQALKSLTGEQSKSSTGALNVKETTPGISAISFISSLIEEGINKTKKPKLELPAKSESVVDEPAIPLVSPVTPTFPDNLSCSGLSPGLSKSTPPKPSLEISANSSPVSSEGVLKPSSSLPSQGLSKQSPAGSLPPVPNPHVFKTSPPGLGMRESKLSPKESIPRTLISTSVPSLVVSKPSTQRSSQGSSKPSLHLSHPKKRPYVVEEVIEILSSDDESEAMDVTPLSKPSVATKQENQQQTSKDNARITENPKDQGSSALITSNVKTEKSASVANLNTGSNENDSKTDPQKESGKDDLTDIKDLPLLDPSTGLFVTDSDSQSSVYVANPENISFEDELMVEDD</sequence>
<feature type="compositionally biased region" description="Basic and acidic residues" evidence="3">
    <location>
        <begin position="459"/>
        <end position="468"/>
    </location>
</feature>
<feature type="compositionally biased region" description="Polar residues" evidence="3">
    <location>
        <begin position="381"/>
        <end position="406"/>
    </location>
</feature>